<evidence type="ECO:0000256" key="1">
    <source>
        <dbReference type="ARBA" id="ARBA00001947"/>
    </source>
</evidence>
<dbReference type="Pfam" id="PF01242">
    <property type="entry name" value="PTPS"/>
    <property type="match status" value="1"/>
</dbReference>
<evidence type="ECO:0000256" key="4">
    <source>
        <dbReference type="ARBA" id="ARBA00012982"/>
    </source>
</evidence>
<name>A0A2Z4Y2J4_SUMC1</name>
<organism evidence="11 12">
    <name type="scientific">Sumerlaea chitinivorans</name>
    <dbReference type="NCBI Taxonomy" id="2250252"/>
    <lineage>
        <taxon>Bacteria</taxon>
        <taxon>Candidatus Sumerlaeota</taxon>
        <taxon>Candidatus Sumerlaeia</taxon>
        <taxon>Candidatus Sumerlaeales</taxon>
        <taxon>Candidatus Sumerlaeaceae</taxon>
        <taxon>Candidatus Sumerlaea</taxon>
    </lineage>
</organism>
<evidence type="ECO:0000256" key="3">
    <source>
        <dbReference type="ARBA" id="ARBA00008900"/>
    </source>
</evidence>
<dbReference type="EC" id="4.1.2.50" evidence="4"/>
<dbReference type="EMBL" id="CP030759">
    <property type="protein sequence ID" value="AXA34962.1"/>
    <property type="molecule type" value="Genomic_DNA"/>
</dbReference>
<keyword evidence="8" id="KW-0456">Lyase</keyword>
<evidence type="ECO:0000313" key="11">
    <source>
        <dbReference type="EMBL" id="AXA34962.1"/>
    </source>
</evidence>
<dbReference type="PANTHER" id="PTHR12589:SF7">
    <property type="entry name" value="6-PYRUVOYL TETRAHYDROBIOPTERIN SYNTHASE"/>
    <property type="match status" value="1"/>
</dbReference>
<dbReference type="KEGG" id="schv:BRCON_0185"/>
<evidence type="ECO:0000256" key="7">
    <source>
        <dbReference type="ARBA" id="ARBA00022833"/>
    </source>
</evidence>
<gene>
    <name evidence="11" type="ORF">BRCON_0185</name>
</gene>
<keyword evidence="6" id="KW-0479">Metal-binding</keyword>
<dbReference type="InterPro" id="IPR007115">
    <property type="entry name" value="6-PTP_synth/QueD"/>
</dbReference>
<evidence type="ECO:0000256" key="2">
    <source>
        <dbReference type="ARBA" id="ARBA00005061"/>
    </source>
</evidence>
<dbReference type="GO" id="GO:0070497">
    <property type="term" value="F:6-carboxytetrahydropterin synthase activity"/>
    <property type="evidence" value="ECO:0007669"/>
    <property type="project" value="UniProtKB-EC"/>
</dbReference>
<dbReference type="UniPathway" id="UPA00391"/>
<comment type="catalytic activity">
    <reaction evidence="10">
        <text>7,8-dihydroneopterin 3'-triphosphate + H2O = 6-carboxy-5,6,7,8-tetrahydropterin + triphosphate + acetaldehyde + 2 H(+)</text>
        <dbReference type="Rhea" id="RHEA:27966"/>
        <dbReference type="ChEBI" id="CHEBI:15343"/>
        <dbReference type="ChEBI" id="CHEBI:15377"/>
        <dbReference type="ChEBI" id="CHEBI:15378"/>
        <dbReference type="ChEBI" id="CHEBI:18036"/>
        <dbReference type="ChEBI" id="CHEBI:58462"/>
        <dbReference type="ChEBI" id="CHEBI:61032"/>
        <dbReference type="EC" id="4.1.2.50"/>
    </reaction>
</comment>
<evidence type="ECO:0000256" key="5">
    <source>
        <dbReference type="ARBA" id="ARBA00018141"/>
    </source>
</evidence>
<evidence type="ECO:0000256" key="8">
    <source>
        <dbReference type="ARBA" id="ARBA00023239"/>
    </source>
</evidence>
<dbReference type="InterPro" id="IPR038418">
    <property type="entry name" value="6-PTP_synth/QueD_sf"/>
</dbReference>
<dbReference type="Gene3D" id="3.30.479.10">
    <property type="entry name" value="6-pyruvoyl tetrahydropterin synthase/QueD"/>
    <property type="match status" value="1"/>
</dbReference>
<dbReference type="SUPFAM" id="SSF55620">
    <property type="entry name" value="Tetrahydrobiopterin biosynthesis enzymes-like"/>
    <property type="match status" value="1"/>
</dbReference>
<evidence type="ECO:0000313" key="12">
    <source>
        <dbReference type="Proteomes" id="UP000262583"/>
    </source>
</evidence>
<dbReference type="Proteomes" id="UP000262583">
    <property type="component" value="Chromosome"/>
</dbReference>
<sequence>MVYLTRRVGFCASHRLFNPHLSDEENEKIYGRCSNPNGHGHNYTLEVTVCGSPEPRTGMVIDLKELKRIIVEEIVERVDHKHLNTDVDFLQGVIPTSENLVIAFWQLLERRLGGRCQLHEIRLWETANNVVSYRGEGENLVRVTG</sequence>
<keyword evidence="7" id="KW-0862">Zinc</keyword>
<dbReference type="GO" id="GO:0046872">
    <property type="term" value="F:metal ion binding"/>
    <property type="evidence" value="ECO:0007669"/>
    <property type="project" value="UniProtKB-KW"/>
</dbReference>
<dbReference type="PANTHER" id="PTHR12589">
    <property type="entry name" value="PYRUVOYL TETRAHYDROBIOPTERIN SYNTHASE"/>
    <property type="match status" value="1"/>
</dbReference>
<comment type="similarity">
    <text evidence="3">Belongs to the PTPS family. QueD subfamily.</text>
</comment>
<evidence type="ECO:0000256" key="9">
    <source>
        <dbReference type="ARBA" id="ARBA00031449"/>
    </source>
</evidence>
<evidence type="ECO:0000256" key="6">
    <source>
        <dbReference type="ARBA" id="ARBA00022723"/>
    </source>
</evidence>
<comment type="pathway">
    <text evidence="2">Purine metabolism; 7-cyano-7-deazaguanine biosynthesis.</text>
</comment>
<accession>A0A2Z4Y2J4</accession>
<dbReference type="AlphaFoldDB" id="A0A2Z4Y2J4"/>
<reference evidence="11 12" key="1">
    <citation type="submission" date="2018-05" db="EMBL/GenBank/DDBJ databases">
        <title>A metagenomic window into the 2 km-deep terrestrial subsurface aquifer revealed taxonomically and functionally diverse microbial community comprising novel uncultured bacterial lineages.</title>
        <authorList>
            <person name="Kadnikov V.V."/>
            <person name="Mardanov A.V."/>
            <person name="Beletsky A.V."/>
            <person name="Banks D."/>
            <person name="Pimenov N.V."/>
            <person name="Frank Y.A."/>
            <person name="Karnachuk O.V."/>
            <person name="Ravin N.V."/>
        </authorList>
    </citation>
    <scope>NUCLEOTIDE SEQUENCE [LARGE SCALE GENOMIC DNA]</scope>
    <source>
        <strain evidence="11">BY</strain>
    </source>
</reference>
<dbReference type="FunFam" id="3.30.479.10:FF:000003">
    <property type="entry name" value="6-pyruvoyl tetrahydrobiopterin synthase"/>
    <property type="match status" value="1"/>
</dbReference>
<evidence type="ECO:0000256" key="10">
    <source>
        <dbReference type="ARBA" id="ARBA00048807"/>
    </source>
</evidence>
<comment type="cofactor">
    <cofactor evidence="1">
        <name>Zn(2+)</name>
        <dbReference type="ChEBI" id="CHEBI:29105"/>
    </cofactor>
</comment>
<protein>
    <recommendedName>
        <fullName evidence="5">6-carboxy-5,6,7,8-tetrahydropterin synthase</fullName>
        <ecNumber evidence="4">4.1.2.50</ecNumber>
    </recommendedName>
    <alternativeName>
        <fullName evidence="9">Queuosine biosynthesis protein QueD</fullName>
    </alternativeName>
</protein>
<proteinExistence type="inferred from homology"/>